<dbReference type="InterPro" id="IPR036420">
    <property type="entry name" value="BRCT_dom_sf"/>
</dbReference>
<evidence type="ECO:0000256" key="16">
    <source>
        <dbReference type="RuleBase" id="RU000617"/>
    </source>
</evidence>
<dbReference type="GO" id="GO:0005524">
    <property type="term" value="F:ATP binding"/>
    <property type="evidence" value="ECO:0007669"/>
    <property type="project" value="UniProtKB-KW"/>
</dbReference>
<keyword evidence="12 16" id="KW-0234">DNA repair</keyword>
<dbReference type="Proteomes" id="UP000030752">
    <property type="component" value="Unassembled WGS sequence"/>
</dbReference>
<dbReference type="AlphaFoldDB" id="W2S946"/>
<comment type="function">
    <text evidence="15">DNA ligase involved in DNA non-homologous end joining (NHEJ); required for double-strand break (DSB) repair.</text>
</comment>
<evidence type="ECO:0000259" key="20">
    <source>
        <dbReference type="PROSITE" id="PS50160"/>
    </source>
</evidence>
<keyword evidence="9 16" id="KW-0067">ATP-binding</keyword>
<dbReference type="GO" id="GO:0006310">
    <property type="term" value="P:DNA recombination"/>
    <property type="evidence" value="ECO:0007669"/>
    <property type="project" value="UniProtKB-KW"/>
</dbReference>
<dbReference type="GO" id="GO:0003910">
    <property type="term" value="F:DNA ligase (ATP) activity"/>
    <property type="evidence" value="ECO:0007669"/>
    <property type="project" value="UniProtKB-EC"/>
</dbReference>
<dbReference type="CDD" id="cd07903">
    <property type="entry name" value="Adenylation_DNA_ligase_IV"/>
    <property type="match status" value="1"/>
</dbReference>
<dbReference type="FunFam" id="3.30.470.30:FF:000013">
    <property type="entry name" value="DNA ligase"/>
    <property type="match status" value="1"/>
</dbReference>
<dbReference type="SUPFAM" id="SSF50249">
    <property type="entry name" value="Nucleic acid-binding proteins"/>
    <property type="match status" value="1"/>
</dbReference>
<protein>
    <recommendedName>
        <fullName evidence="16">DNA ligase</fullName>
        <ecNumber evidence="16">6.5.1.1</ecNumber>
    </recommendedName>
</protein>
<evidence type="ECO:0000256" key="12">
    <source>
        <dbReference type="ARBA" id="ARBA00023204"/>
    </source>
</evidence>
<evidence type="ECO:0000256" key="3">
    <source>
        <dbReference type="ARBA" id="ARBA00007572"/>
    </source>
</evidence>
<evidence type="ECO:0000256" key="4">
    <source>
        <dbReference type="ARBA" id="ARBA00022598"/>
    </source>
</evidence>
<keyword evidence="5" id="KW-0479">Metal-binding</keyword>
<dbReference type="STRING" id="1220924.W2S946"/>
<dbReference type="InterPro" id="IPR029710">
    <property type="entry name" value="LIG4"/>
</dbReference>
<comment type="subcellular location">
    <subcellularLocation>
        <location evidence="2">Nucleus</location>
    </subcellularLocation>
</comment>
<dbReference type="HOGENOM" id="CLU_004844_1_1_1"/>
<feature type="domain" description="BRCT" evidence="21">
    <location>
        <begin position="932"/>
        <end position="996"/>
    </location>
</feature>
<keyword evidence="18" id="KW-0175">Coiled coil</keyword>
<dbReference type="Pfam" id="PF04675">
    <property type="entry name" value="DNA_ligase_A_N"/>
    <property type="match status" value="1"/>
</dbReference>
<evidence type="ECO:0000256" key="2">
    <source>
        <dbReference type="ARBA" id="ARBA00004123"/>
    </source>
</evidence>
<dbReference type="Pfam" id="PF04679">
    <property type="entry name" value="DNA_ligase_A_C"/>
    <property type="match status" value="1"/>
</dbReference>
<dbReference type="CDD" id="cd07968">
    <property type="entry name" value="OBF_DNA_ligase_IV"/>
    <property type="match status" value="1"/>
</dbReference>
<evidence type="ECO:0000313" key="22">
    <source>
        <dbReference type="EMBL" id="ETN45170.1"/>
    </source>
</evidence>
<comment type="cofactor">
    <cofactor evidence="1">
        <name>Mg(2+)</name>
        <dbReference type="ChEBI" id="CHEBI:18420"/>
    </cofactor>
</comment>
<dbReference type="PROSITE" id="PS50172">
    <property type="entry name" value="BRCT"/>
    <property type="match status" value="2"/>
</dbReference>
<evidence type="ECO:0000256" key="11">
    <source>
        <dbReference type="ARBA" id="ARBA00023172"/>
    </source>
</evidence>
<keyword evidence="23" id="KW-1185">Reference proteome</keyword>
<dbReference type="eggNOG" id="KOG0966">
    <property type="taxonomic scope" value="Eukaryota"/>
</dbReference>
<evidence type="ECO:0000256" key="1">
    <source>
        <dbReference type="ARBA" id="ARBA00001946"/>
    </source>
</evidence>
<keyword evidence="10" id="KW-0460">Magnesium</keyword>
<feature type="domain" description="ATP-dependent DNA ligase family profile" evidence="20">
    <location>
        <begin position="427"/>
        <end position="552"/>
    </location>
</feature>
<dbReference type="GO" id="GO:0005730">
    <property type="term" value="C:nucleolus"/>
    <property type="evidence" value="ECO:0007669"/>
    <property type="project" value="EnsemblFungi"/>
</dbReference>
<dbReference type="Pfam" id="PF01068">
    <property type="entry name" value="DNA_ligase_A_M"/>
    <property type="match status" value="1"/>
</dbReference>
<evidence type="ECO:0000256" key="14">
    <source>
        <dbReference type="ARBA" id="ARBA00034003"/>
    </source>
</evidence>
<gene>
    <name evidence="22" type="ORF">HMPREF1541_10047</name>
</gene>
<evidence type="ECO:0000256" key="19">
    <source>
        <dbReference type="SAM" id="MobiDB-lite"/>
    </source>
</evidence>
<keyword evidence="6" id="KW-0677">Repeat</keyword>
<dbReference type="GO" id="GO:0071897">
    <property type="term" value="P:DNA biosynthetic process"/>
    <property type="evidence" value="ECO:0007669"/>
    <property type="project" value="InterPro"/>
</dbReference>
<evidence type="ECO:0000259" key="21">
    <source>
        <dbReference type="PROSITE" id="PS50172"/>
    </source>
</evidence>
<dbReference type="PROSITE" id="PS50160">
    <property type="entry name" value="DNA_LIGASE_A3"/>
    <property type="match status" value="1"/>
</dbReference>
<dbReference type="Gene3D" id="3.30.470.30">
    <property type="entry name" value="DNA ligase/mRNA capping enzyme"/>
    <property type="match status" value="1"/>
</dbReference>
<dbReference type="PANTHER" id="PTHR45997">
    <property type="entry name" value="DNA LIGASE 4"/>
    <property type="match status" value="1"/>
</dbReference>
<dbReference type="GO" id="GO:0032807">
    <property type="term" value="C:DNA ligase IV complex"/>
    <property type="evidence" value="ECO:0007669"/>
    <property type="project" value="EnsemblFungi"/>
</dbReference>
<dbReference type="InterPro" id="IPR044125">
    <property type="entry name" value="Adenylation_DNA_ligase_IV"/>
</dbReference>
<dbReference type="PROSITE" id="PS00333">
    <property type="entry name" value="DNA_LIGASE_A2"/>
    <property type="match status" value="1"/>
</dbReference>
<comment type="similarity">
    <text evidence="3 17">Belongs to the ATP-dependent DNA ligase family.</text>
</comment>
<feature type="region of interest" description="Disordered" evidence="19">
    <location>
        <begin position="1"/>
        <end position="43"/>
    </location>
</feature>
<dbReference type="PANTHER" id="PTHR45997:SF1">
    <property type="entry name" value="DNA LIGASE 4"/>
    <property type="match status" value="1"/>
</dbReference>
<feature type="compositionally biased region" description="Basic and acidic residues" evidence="19">
    <location>
        <begin position="21"/>
        <end position="31"/>
    </location>
</feature>
<evidence type="ECO:0000256" key="13">
    <source>
        <dbReference type="ARBA" id="ARBA00023242"/>
    </source>
</evidence>
<feature type="coiled-coil region" evidence="18">
    <location>
        <begin position="658"/>
        <end position="695"/>
    </location>
</feature>
<dbReference type="SUPFAM" id="SSF56091">
    <property type="entry name" value="DNA ligase/mRNA capping enzyme, catalytic domain"/>
    <property type="match status" value="1"/>
</dbReference>
<evidence type="ECO:0000313" key="23">
    <source>
        <dbReference type="Proteomes" id="UP000030752"/>
    </source>
</evidence>
<dbReference type="InterPro" id="IPR012310">
    <property type="entry name" value="DNA_ligase_ATP-dep_cent"/>
</dbReference>
<keyword evidence="13" id="KW-0539">Nucleus</keyword>
<dbReference type="GO" id="GO:0003677">
    <property type="term" value="F:DNA binding"/>
    <property type="evidence" value="ECO:0007669"/>
    <property type="project" value="InterPro"/>
</dbReference>
<keyword evidence="4 16" id="KW-0436">Ligase</keyword>
<dbReference type="GO" id="GO:0046872">
    <property type="term" value="F:metal ion binding"/>
    <property type="evidence" value="ECO:0007669"/>
    <property type="project" value="UniProtKB-KW"/>
</dbReference>
<dbReference type="SUPFAM" id="SSF52113">
    <property type="entry name" value="BRCT domain"/>
    <property type="match status" value="2"/>
</dbReference>
<dbReference type="InterPro" id="IPR012308">
    <property type="entry name" value="DNA_ligase_ATP-dep_N"/>
</dbReference>
<evidence type="ECO:0000256" key="8">
    <source>
        <dbReference type="ARBA" id="ARBA00022763"/>
    </source>
</evidence>
<feature type="region of interest" description="Disordered" evidence="19">
    <location>
        <begin position="55"/>
        <end position="80"/>
    </location>
</feature>
<proteinExistence type="inferred from homology"/>
<comment type="catalytic activity">
    <reaction evidence="14 16">
        <text>ATP + (deoxyribonucleotide)n-3'-hydroxyl + 5'-phospho-(deoxyribonucleotide)m = (deoxyribonucleotide)n+m + AMP + diphosphate.</text>
        <dbReference type="EC" id="6.5.1.1"/>
    </reaction>
</comment>
<organism evidence="22 23">
    <name type="scientific">Cyphellophora europaea (strain CBS 101466)</name>
    <name type="common">Phialophora europaea</name>
    <dbReference type="NCBI Taxonomy" id="1220924"/>
    <lineage>
        <taxon>Eukaryota</taxon>
        <taxon>Fungi</taxon>
        <taxon>Dikarya</taxon>
        <taxon>Ascomycota</taxon>
        <taxon>Pezizomycotina</taxon>
        <taxon>Eurotiomycetes</taxon>
        <taxon>Chaetothyriomycetidae</taxon>
        <taxon>Chaetothyriales</taxon>
        <taxon>Cyphellophoraceae</taxon>
        <taxon>Cyphellophora</taxon>
    </lineage>
</organism>
<dbReference type="GeneID" id="19977386"/>
<dbReference type="InterPro" id="IPR000977">
    <property type="entry name" value="DNA_ligase_ATP-dep"/>
</dbReference>
<keyword evidence="7 16" id="KW-0547">Nucleotide-binding</keyword>
<dbReference type="SMART" id="SM00292">
    <property type="entry name" value="BRCT"/>
    <property type="match status" value="2"/>
</dbReference>
<reference evidence="22 23" key="1">
    <citation type="submission" date="2013-03" db="EMBL/GenBank/DDBJ databases">
        <title>The Genome Sequence of Phialophora europaea CBS 101466.</title>
        <authorList>
            <consortium name="The Broad Institute Genomics Platform"/>
            <person name="Cuomo C."/>
            <person name="de Hoog S."/>
            <person name="Gorbushina A."/>
            <person name="Walker B."/>
            <person name="Young S.K."/>
            <person name="Zeng Q."/>
            <person name="Gargeya S."/>
            <person name="Fitzgerald M."/>
            <person name="Haas B."/>
            <person name="Abouelleil A."/>
            <person name="Allen A.W."/>
            <person name="Alvarado L."/>
            <person name="Arachchi H.M."/>
            <person name="Berlin A.M."/>
            <person name="Chapman S.B."/>
            <person name="Gainer-Dewar J."/>
            <person name="Goldberg J."/>
            <person name="Griggs A."/>
            <person name="Gujja S."/>
            <person name="Hansen M."/>
            <person name="Howarth C."/>
            <person name="Imamovic A."/>
            <person name="Ireland A."/>
            <person name="Larimer J."/>
            <person name="McCowan C."/>
            <person name="Murphy C."/>
            <person name="Pearson M."/>
            <person name="Poon T.W."/>
            <person name="Priest M."/>
            <person name="Roberts A."/>
            <person name="Saif S."/>
            <person name="Shea T."/>
            <person name="Sisk P."/>
            <person name="Sykes S."/>
            <person name="Wortman J."/>
            <person name="Nusbaum C."/>
            <person name="Birren B."/>
        </authorList>
    </citation>
    <scope>NUCLEOTIDE SEQUENCE [LARGE SCALE GENOMIC DNA]</scope>
    <source>
        <strain evidence="22 23">CBS 101466</strain>
    </source>
</reference>
<keyword evidence="11 16" id="KW-0233">DNA recombination</keyword>
<dbReference type="GO" id="GO:0000785">
    <property type="term" value="C:chromatin"/>
    <property type="evidence" value="ECO:0007669"/>
    <property type="project" value="EnsemblFungi"/>
</dbReference>
<evidence type="ECO:0000256" key="15">
    <source>
        <dbReference type="ARBA" id="ARBA00043870"/>
    </source>
</evidence>
<evidence type="ECO:0000256" key="7">
    <source>
        <dbReference type="ARBA" id="ARBA00022741"/>
    </source>
</evidence>
<dbReference type="Gene3D" id="1.10.3260.10">
    <property type="entry name" value="DNA ligase, ATP-dependent, N-terminal domain"/>
    <property type="match status" value="1"/>
</dbReference>
<keyword evidence="8 16" id="KW-0227">DNA damage</keyword>
<accession>W2S946</accession>
<feature type="domain" description="BRCT" evidence="21">
    <location>
        <begin position="717"/>
        <end position="804"/>
    </location>
</feature>
<dbReference type="FunFam" id="1.10.3260.10:FF:000008">
    <property type="entry name" value="DNA ligase 4"/>
    <property type="match status" value="1"/>
</dbReference>
<dbReference type="GO" id="GO:0006297">
    <property type="term" value="P:nucleotide-excision repair, DNA gap filling"/>
    <property type="evidence" value="ECO:0007669"/>
    <property type="project" value="TreeGrafter"/>
</dbReference>
<dbReference type="InParanoid" id="W2S946"/>
<name>W2S946_CYPE1</name>
<dbReference type="VEuPathDB" id="FungiDB:HMPREF1541_10047"/>
<dbReference type="Gene3D" id="3.40.50.10190">
    <property type="entry name" value="BRCT domain"/>
    <property type="match status" value="2"/>
</dbReference>
<dbReference type="Pfam" id="PF16589">
    <property type="entry name" value="BRCT_2"/>
    <property type="match status" value="1"/>
</dbReference>
<dbReference type="RefSeq" id="XP_008712940.1">
    <property type="nucleotide sequence ID" value="XM_008714718.1"/>
</dbReference>
<evidence type="ECO:0000256" key="9">
    <source>
        <dbReference type="ARBA" id="ARBA00022840"/>
    </source>
</evidence>
<evidence type="ECO:0000256" key="18">
    <source>
        <dbReference type="SAM" id="Coils"/>
    </source>
</evidence>
<sequence length="996" mass="114899">MDVDNRSSSQAQPSQPVIDTAARELEFDQKYPNRPRNKQSTLPFHSLYQDLCNPLLENRKKPPGQVQNRRKLGPQNGLALGSHEKRRAIIERYISRWRREVGPDFFPAMRLLLPEKDRDRAMYGLKEKALGKYLVKIMKIDKNSEDGFSLLNWKVPGKHTTSAGDFATRCYEVIQKRPFRDKPGNMTVQEVNDELDNLSAAQKEENQLPIITKFYRNMNAEELMWLVRIILRQMKVGASEKTILEIFHPDADALFNVSSSLRRVCWELYDEHIRLETEHKGVTLMQCFQPQLAQFTSGNFQKMVDHLRRYSTEEDKEFWIEEKLDGERMQMHVQKDAAKAGGFNFKFYSRKAKDYTYLYGDTLDNKNSALTQHLKDAFRDGIEDAILDGEMITWDPEQDRQAAFGTLKSAAISEQNNPFTDRERPLFRVFDMLLLNGKLLTPYTLRDRRRALEQAIKPVHRRFELHPHTIGVEADDIDPHLREAIETASEGLVLKNPRSLYTLADRNNDWIKVKPEYMQNYGESLDCLIIGGYYGSGKRGGFLSSFLCGLRSDKTSQQFISFFKVGGGMTANDYAAIQYATEGKWIDWNIKKPPTQYVKLAGPELNPRERPDQWIKPHDSIVVEAKAASVTTSDEFAAKLTLRFPRFKKIRRDRSWENSLTLEEFQNLKAQVEEKEEEQKKFKAEERSNKRTNRTKKRALQVVGGYDDSVKIDIDAVMSNVFHGLTFFVATEALKPQKKSKPQLEELIKKHGGKVVQTNHLRDDSVTVYTIADRRNVKVASLEKAGDTLLIRPQWLLDCIQQAKRDFNMGMDERALPWESERHLFFIPEKYREDEPFEWNIDKYGDPYYRDTGVEELRDVFKKMTSPDSLPNTAAENLIGNELDDASDMRGWMFRGCHILFDSQDAQKDIANEASPLTLELTMACTTATFAGATLATDIQDSGLTHIVVSPRSDLKALRKKIASKRRQKIPRLVVPAWIAESWESETLLDDERFAP</sequence>
<dbReference type="Pfam" id="PF11411">
    <property type="entry name" value="DNA_ligase_IV"/>
    <property type="match status" value="1"/>
</dbReference>
<evidence type="ECO:0000256" key="6">
    <source>
        <dbReference type="ARBA" id="ARBA00022737"/>
    </source>
</evidence>
<dbReference type="GO" id="GO:0006303">
    <property type="term" value="P:double-strand break repair via nonhomologous end joining"/>
    <property type="evidence" value="ECO:0007669"/>
    <property type="project" value="TreeGrafter"/>
</dbReference>
<dbReference type="SUPFAM" id="SSF117018">
    <property type="entry name" value="ATP-dependent DNA ligase DNA-binding domain"/>
    <property type="match status" value="1"/>
</dbReference>
<dbReference type="InterPro" id="IPR021536">
    <property type="entry name" value="DNA_ligase_IV_dom"/>
</dbReference>
<dbReference type="EMBL" id="KB822713">
    <property type="protein sequence ID" value="ETN45170.1"/>
    <property type="molecule type" value="Genomic_DNA"/>
</dbReference>
<dbReference type="InterPro" id="IPR012340">
    <property type="entry name" value="NA-bd_OB-fold"/>
</dbReference>
<dbReference type="Gene3D" id="2.40.50.140">
    <property type="entry name" value="Nucleic acid-binding proteins"/>
    <property type="match status" value="1"/>
</dbReference>
<dbReference type="FunCoup" id="W2S946">
    <property type="interactions" value="560"/>
</dbReference>
<feature type="compositionally biased region" description="Polar residues" evidence="19">
    <location>
        <begin position="1"/>
        <end position="17"/>
    </location>
</feature>
<dbReference type="InterPro" id="IPR016059">
    <property type="entry name" value="DNA_ligase_ATP-dep_CS"/>
</dbReference>
<dbReference type="NCBIfam" id="TIGR00574">
    <property type="entry name" value="dnl1"/>
    <property type="match status" value="1"/>
</dbReference>
<dbReference type="InterPro" id="IPR001357">
    <property type="entry name" value="BRCT_dom"/>
</dbReference>
<dbReference type="PROSITE" id="PS00697">
    <property type="entry name" value="DNA_LIGASE_A1"/>
    <property type="match status" value="1"/>
</dbReference>
<dbReference type="OrthoDB" id="151490at2759"/>
<evidence type="ECO:0000256" key="10">
    <source>
        <dbReference type="ARBA" id="ARBA00022842"/>
    </source>
</evidence>
<evidence type="ECO:0000256" key="5">
    <source>
        <dbReference type="ARBA" id="ARBA00022723"/>
    </source>
</evidence>
<dbReference type="EC" id="6.5.1.1" evidence="16"/>
<dbReference type="InterPro" id="IPR036599">
    <property type="entry name" value="DNA_ligase_N_sf"/>
</dbReference>
<evidence type="ECO:0000256" key="17">
    <source>
        <dbReference type="RuleBase" id="RU004196"/>
    </source>
</evidence>
<dbReference type="InterPro" id="IPR012309">
    <property type="entry name" value="DNA_ligase_ATP-dep_C"/>
</dbReference>